<keyword evidence="2" id="KW-1185">Reference proteome</keyword>
<evidence type="ECO:0000313" key="1">
    <source>
        <dbReference type="EMBL" id="OMJ84619.1"/>
    </source>
</evidence>
<evidence type="ECO:0000313" key="2">
    <source>
        <dbReference type="Proteomes" id="UP000187209"/>
    </source>
</evidence>
<organism evidence="1 2">
    <name type="scientific">Stentor coeruleus</name>
    <dbReference type="NCBI Taxonomy" id="5963"/>
    <lineage>
        <taxon>Eukaryota</taxon>
        <taxon>Sar</taxon>
        <taxon>Alveolata</taxon>
        <taxon>Ciliophora</taxon>
        <taxon>Postciliodesmatophora</taxon>
        <taxon>Heterotrichea</taxon>
        <taxon>Heterotrichida</taxon>
        <taxon>Stentoridae</taxon>
        <taxon>Stentor</taxon>
    </lineage>
</organism>
<dbReference type="GO" id="GO:0005737">
    <property type="term" value="C:cytoplasm"/>
    <property type="evidence" value="ECO:0007669"/>
    <property type="project" value="TreeGrafter"/>
</dbReference>
<dbReference type="GO" id="GO:0038203">
    <property type="term" value="P:TORC2 signaling"/>
    <property type="evidence" value="ECO:0007669"/>
    <property type="project" value="TreeGrafter"/>
</dbReference>
<name>A0A1R2C6K6_9CILI</name>
<reference evidence="1 2" key="1">
    <citation type="submission" date="2016-11" db="EMBL/GenBank/DDBJ databases">
        <title>The macronuclear genome of Stentor coeruleus: a giant cell with tiny introns.</title>
        <authorList>
            <person name="Slabodnick M."/>
            <person name="Ruby J.G."/>
            <person name="Reiff S.B."/>
            <person name="Swart E.C."/>
            <person name="Gosai S."/>
            <person name="Prabakaran S."/>
            <person name="Witkowska E."/>
            <person name="Larue G.E."/>
            <person name="Fisher S."/>
            <person name="Freeman R.M."/>
            <person name="Gunawardena J."/>
            <person name="Chu W."/>
            <person name="Stover N.A."/>
            <person name="Gregory B.D."/>
            <person name="Nowacki M."/>
            <person name="Derisi J."/>
            <person name="Roy S.W."/>
            <person name="Marshall W.F."/>
            <person name="Sood P."/>
        </authorList>
    </citation>
    <scope>NUCLEOTIDE SEQUENCE [LARGE SCALE GENOMIC DNA]</scope>
    <source>
        <strain evidence="1">WM001</strain>
    </source>
</reference>
<proteinExistence type="predicted"/>
<dbReference type="GO" id="GO:0005546">
    <property type="term" value="F:phosphatidylinositol-4,5-bisphosphate binding"/>
    <property type="evidence" value="ECO:0007669"/>
    <property type="project" value="TreeGrafter"/>
</dbReference>
<dbReference type="Proteomes" id="UP000187209">
    <property type="component" value="Unassembled WGS sequence"/>
</dbReference>
<comment type="caution">
    <text evidence="1">The sequence shown here is derived from an EMBL/GenBank/DDBJ whole genome shotgun (WGS) entry which is preliminary data.</text>
</comment>
<accession>A0A1R2C6K6</accession>
<gene>
    <name evidence="1" type="ORF">SteCoe_14210</name>
</gene>
<dbReference type="OrthoDB" id="313535at2759"/>
<dbReference type="GO" id="GO:0031932">
    <property type="term" value="C:TORC2 complex"/>
    <property type="evidence" value="ECO:0007669"/>
    <property type="project" value="InterPro"/>
</dbReference>
<dbReference type="EMBL" id="MPUH01000263">
    <property type="protein sequence ID" value="OMJ84619.1"/>
    <property type="molecule type" value="Genomic_DNA"/>
</dbReference>
<dbReference type="InterPro" id="IPR008828">
    <property type="entry name" value="Sin1/Avo1"/>
</dbReference>
<evidence type="ECO:0008006" key="3">
    <source>
        <dbReference type="Google" id="ProtNLM"/>
    </source>
</evidence>
<protein>
    <recommendedName>
        <fullName evidence="3">SAPK-interacting protein 1 Pleckstrin-homology domain-containing protein</fullName>
    </recommendedName>
</protein>
<dbReference type="GO" id="GO:0005886">
    <property type="term" value="C:plasma membrane"/>
    <property type="evidence" value="ECO:0007669"/>
    <property type="project" value="TreeGrafter"/>
</dbReference>
<dbReference type="PANTHER" id="PTHR13335:SF1">
    <property type="entry name" value="TARGET OF RAPAMYCIN COMPLEX 2 SUBUNIT MAPKAP1"/>
    <property type="match status" value="1"/>
</dbReference>
<dbReference type="AlphaFoldDB" id="A0A1R2C6K6"/>
<dbReference type="PANTHER" id="PTHR13335">
    <property type="entry name" value="TARGET OF RAPAMYCIN COMPLEX 2 SUBUNIT MAPKAP1"/>
    <property type="match status" value="1"/>
</dbReference>
<sequence length="489" mass="56264">MEFSEITELRRVLKSGSTRREPGNQYSLPEKMIDYDTSLQEQLRFSPPCSIPAELDDSLPEEIQINPSIIINKSSEAPEKELQVEKEDNFKETYYESIAKTSTLTQSIMEESNKPKDRRRSSDKTNNLIDLTIYFFATTDTMKISVPLTTTIEQLVGRIIATYLRSDQQKTRPLPKGPIVDAYQIWLIDEDSYFPDTDFTIEKTKTVKDLDTDKLAFCAVSGFGYNKNVSVLGQSTVLQGVPLKVFYEDKWVIVGVDKKGTLRDALAAIGDKFPKFGYMNPNEFEFRVEVSLEDTIEKEECILDIDFPIDSLTGEELRLYKKVYKDTPADNQGIKKEIPILRNDDEVRYDPTRFHMSRAQACAYKEYEVIKVNNKNKKQKRILGINQLRVFNMTVEQAKQAVKEKAVNDCSKKLFKTKIASFFKSVTQHPEIPIANIHNVYQDPKNLMCLYIDYTENNIRKRKLYETEKSSISAEIVAKISKLMTLVNP</sequence>